<dbReference type="GO" id="GO:0005886">
    <property type="term" value="C:plasma membrane"/>
    <property type="evidence" value="ECO:0007669"/>
    <property type="project" value="TreeGrafter"/>
</dbReference>
<keyword evidence="4 5" id="KW-0472">Membrane</keyword>
<evidence type="ECO:0000256" key="5">
    <source>
        <dbReference type="SAM" id="Phobius"/>
    </source>
</evidence>
<dbReference type="AlphaFoldDB" id="A0A0B6ENE9"/>
<reference evidence="6 7" key="1">
    <citation type="journal article" date="2015" name="Genome Announc.">
        <title>Complete Genome Sequence and Annotation of Corynebacterium singulare DSM 44357, Isolated from a Human Semen Specimen.</title>
        <authorList>
            <person name="Merten M."/>
            <person name="Brinkrolf K."/>
            <person name="Albersmeier A."/>
            <person name="Kutter Y."/>
            <person name="Ruckert C."/>
            <person name="Tauch A."/>
        </authorList>
    </citation>
    <scope>NUCLEOTIDE SEQUENCE [LARGE SCALE GENOMIC DNA]</scope>
    <source>
        <strain evidence="6">IBS B52218</strain>
    </source>
</reference>
<name>A0A0B6ENE9_9CORY</name>
<dbReference type="STRING" id="161899.CSING_02365"/>
<dbReference type="OrthoDB" id="9786493at2"/>
<evidence type="ECO:0000256" key="2">
    <source>
        <dbReference type="ARBA" id="ARBA00022692"/>
    </source>
</evidence>
<organism evidence="6 7">
    <name type="scientific">Corynebacterium singulare</name>
    <dbReference type="NCBI Taxonomy" id="161899"/>
    <lineage>
        <taxon>Bacteria</taxon>
        <taxon>Bacillati</taxon>
        <taxon>Actinomycetota</taxon>
        <taxon>Actinomycetes</taxon>
        <taxon>Mycobacteriales</taxon>
        <taxon>Corynebacteriaceae</taxon>
        <taxon>Corynebacterium</taxon>
    </lineage>
</organism>
<evidence type="ECO:0000256" key="4">
    <source>
        <dbReference type="ARBA" id="ARBA00023136"/>
    </source>
</evidence>
<dbReference type="EMBL" id="CP010827">
    <property type="protein sequence ID" value="AJI78027.1"/>
    <property type="molecule type" value="Genomic_DNA"/>
</dbReference>
<dbReference type="InterPro" id="IPR000292">
    <property type="entry name" value="For/NO2_transpt"/>
</dbReference>
<proteinExistence type="predicted"/>
<gene>
    <name evidence="6" type="ORF">CSING_02365</name>
</gene>
<feature type="transmembrane region" description="Helical" evidence="5">
    <location>
        <begin position="103"/>
        <end position="126"/>
    </location>
</feature>
<dbReference type="PANTHER" id="PTHR30520">
    <property type="entry name" value="FORMATE TRANSPORTER-RELATED"/>
    <property type="match status" value="1"/>
</dbReference>
<dbReference type="PANTHER" id="PTHR30520:SF8">
    <property type="entry name" value="NITRITE TRANSPORTER NIRC"/>
    <property type="match status" value="1"/>
</dbReference>
<dbReference type="GO" id="GO:0015499">
    <property type="term" value="F:formate transmembrane transporter activity"/>
    <property type="evidence" value="ECO:0007669"/>
    <property type="project" value="TreeGrafter"/>
</dbReference>
<feature type="transmembrane region" description="Helical" evidence="5">
    <location>
        <begin position="154"/>
        <end position="175"/>
    </location>
</feature>
<feature type="transmembrane region" description="Helical" evidence="5">
    <location>
        <begin position="182"/>
        <end position="212"/>
    </location>
</feature>
<protein>
    <submittedName>
        <fullName evidence="6">Formate/nitrite transporter family protein</fullName>
    </submittedName>
</protein>
<dbReference type="InterPro" id="IPR023271">
    <property type="entry name" value="Aquaporin-like"/>
</dbReference>
<evidence type="ECO:0000256" key="1">
    <source>
        <dbReference type="ARBA" id="ARBA00004141"/>
    </source>
</evidence>
<feature type="transmembrane region" description="Helical" evidence="5">
    <location>
        <begin position="25"/>
        <end position="48"/>
    </location>
</feature>
<accession>A0A0B6ENE9</accession>
<evidence type="ECO:0000313" key="6">
    <source>
        <dbReference type="EMBL" id="AJI78027.1"/>
    </source>
</evidence>
<dbReference type="Pfam" id="PF01226">
    <property type="entry name" value="Form_Nir_trans"/>
    <property type="match status" value="1"/>
</dbReference>
<keyword evidence="3 5" id="KW-1133">Transmembrane helix</keyword>
<feature type="transmembrane region" description="Helical" evidence="5">
    <location>
        <begin position="60"/>
        <end position="82"/>
    </location>
</feature>
<sequence>MSLNDAAAAAVTKKITLLDESFSRFAVRSTLAGVYLAIGTAFAAVLGMGVEKHMEGMGSLVFACLFGLGLFAIVVLGAELATGNMMYMVYGAVNKKVGWGKGLWLLVVTTVFNLVGVALFAAAMGMSAKLGDIDPNHLIATLSMGKLEKGPGGMFVEAILANFVVNMAIVGAVFAKDIVSKFFVIVPIIACFVGLGLEHVIANFCLMVLTFFCSSPLPEGFTLGAVLTNWSIVWVGNLIGGGFLIGGVYAWLNSGPDAYRD</sequence>
<dbReference type="RefSeq" id="WP_042529326.1">
    <property type="nucleotide sequence ID" value="NZ_CP010827.1"/>
</dbReference>
<feature type="transmembrane region" description="Helical" evidence="5">
    <location>
        <begin position="232"/>
        <end position="252"/>
    </location>
</feature>
<dbReference type="Gene3D" id="1.20.1080.10">
    <property type="entry name" value="Glycerol uptake facilitator protein"/>
    <property type="match status" value="1"/>
</dbReference>
<dbReference type="KEGG" id="csx:CSING_02365"/>
<evidence type="ECO:0000313" key="7">
    <source>
        <dbReference type="Proteomes" id="UP000031890"/>
    </source>
</evidence>
<comment type="subcellular location">
    <subcellularLocation>
        <location evidence="1">Membrane</location>
        <topology evidence="1">Multi-pass membrane protein</topology>
    </subcellularLocation>
</comment>
<dbReference type="HOGENOM" id="CLU_036896_2_0_11"/>
<evidence type="ECO:0000256" key="3">
    <source>
        <dbReference type="ARBA" id="ARBA00022989"/>
    </source>
</evidence>
<dbReference type="Proteomes" id="UP000031890">
    <property type="component" value="Chromosome"/>
</dbReference>
<keyword evidence="2 5" id="KW-0812">Transmembrane</keyword>